<keyword evidence="2" id="KW-1185">Reference proteome</keyword>
<dbReference type="RefSeq" id="WP_154800727.1">
    <property type="nucleotide sequence ID" value="NZ_CP052758.1"/>
</dbReference>
<protein>
    <submittedName>
        <fullName evidence="1">Uncharacterized protein</fullName>
    </submittedName>
</protein>
<reference evidence="2" key="1">
    <citation type="journal article" date="2022" name="Int. J. Syst. Evol. Microbiol.">
        <title>Cellulosimicrobium protaetiae sp. nov., isolated from the gut of the larva of Protaetia brevitarsis seulensis.</title>
        <authorList>
            <person name="Le Han H."/>
            <person name="Nguyen T.T.H."/>
            <person name="Li Z."/>
            <person name="Shin N.R."/>
            <person name="Kim S.G."/>
        </authorList>
    </citation>
    <scope>NUCLEOTIDE SEQUENCE [LARGE SCALE GENOMIC DNA]</scope>
    <source>
        <strain evidence="2">BI34</strain>
    </source>
</reference>
<dbReference type="KEGG" id="cprt:FIC82_020610"/>
<evidence type="ECO:0000313" key="2">
    <source>
        <dbReference type="Proteomes" id="UP000451354"/>
    </source>
</evidence>
<dbReference type="AlphaFoldDB" id="A0A6M5ULC0"/>
<keyword evidence="1" id="KW-0614">Plasmid</keyword>
<dbReference type="EMBL" id="CP052758">
    <property type="protein sequence ID" value="QJW38784.1"/>
    <property type="molecule type" value="Genomic_DNA"/>
</dbReference>
<name>A0A6M5ULC0_9MICO</name>
<dbReference type="Proteomes" id="UP000451354">
    <property type="component" value="Plasmid pCPRO01"/>
</dbReference>
<gene>
    <name evidence="1" type="ORF">FIC82_020610</name>
</gene>
<proteinExistence type="predicted"/>
<evidence type="ECO:0000313" key="1">
    <source>
        <dbReference type="EMBL" id="QJW38784.1"/>
    </source>
</evidence>
<accession>A0A6M5ULC0</accession>
<geneLocation type="plasmid" evidence="1 2">
    <name>pCPRO01</name>
</geneLocation>
<organism evidence="1 2">
    <name type="scientific">Cellulosimicrobium protaetiae</name>
    <dbReference type="NCBI Taxonomy" id="2587808"/>
    <lineage>
        <taxon>Bacteria</taxon>
        <taxon>Bacillati</taxon>
        <taxon>Actinomycetota</taxon>
        <taxon>Actinomycetes</taxon>
        <taxon>Micrococcales</taxon>
        <taxon>Promicromonosporaceae</taxon>
        <taxon>Cellulosimicrobium</taxon>
    </lineage>
</organism>
<sequence length="187" mass="21057">MPIDRPWTRVRNPVPIPARFSAADLKAMPDLQFAELLRSHLVPRDLSRDGRAAWDRLWNTLRLDADLSDRAYDTLEEFLDATEGALDRGELVDEQLKRATKFAEQCRQSWKRIDRDPPAGPLAWAGKAGDFQPSARRVIATLVSAIASHRSTITADPARAPEADTRLWEVLRKVNLDPSDYPSADDS</sequence>
<dbReference type="OrthoDB" id="4453061at2"/>